<dbReference type="Proteomes" id="UP000235589">
    <property type="component" value="Chromosome"/>
</dbReference>
<keyword evidence="9 10" id="KW-0472">Membrane</keyword>
<keyword evidence="5 10" id="KW-0812">Transmembrane</keyword>
<dbReference type="SMART" id="SM01323">
    <property type="entry name" value="YajC"/>
    <property type="match status" value="1"/>
</dbReference>
<dbReference type="PRINTS" id="PR01853">
    <property type="entry name" value="YAJCTRNLCASE"/>
</dbReference>
<evidence type="ECO:0000256" key="5">
    <source>
        <dbReference type="ARBA" id="ARBA00022692"/>
    </source>
</evidence>
<evidence type="ECO:0000256" key="8">
    <source>
        <dbReference type="ARBA" id="ARBA00023010"/>
    </source>
</evidence>
<dbReference type="GO" id="GO:0005886">
    <property type="term" value="C:plasma membrane"/>
    <property type="evidence" value="ECO:0007669"/>
    <property type="project" value="UniProtKB-SubCell"/>
</dbReference>
<dbReference type="GeneID" id="98063545"/>
<evidence type="ECO:0000256" key="3">
    <source>
        <dbReference type="ARBA" id="ARBA00022448"/>
    </source>
</evidence>
<dbReference type="PANTHER" id="PTHR33909:SF1">
    <property type="entry name" value="SEC TRANSLOCON ACCESSORY COMPLEX SUBUNIT YAJC"/>
    <property type="match status" value="1"/>
</dbReference>
<evidence type="ECO:0000313" key="11">
    <source>
        <dbReference type="EMBL" id="AUO20315.1"/>
    </source>
</evidence>
<proteinExistence type="inferred from homology"/>
<comment type="similarity">
    <text evidence="2">Belongs to the YajC family.</text>
</comment>
<evidence type="ECO:0000256" key="1">
    <source>
        <dbReference type="ARBA" id="ARBA00004162"/>
    </source>
</evidence>
<keyword evidence="3" id="KW-0813">Transport</keyword>
<dbReference type="PANTHER" id="PTHR33909">
    <property type="entry name" value="SEC TRANSLOCON ACCESSORY COMPLEX SUBUNIT YAJC"/>
    <property type="match status" value="1"/>
</dbReference>
<gene>
    <name evidence="11" type="ORF">B9O19_02173</name>
</gene>
<comment type="subcellular location">
    <subcellularLocation>
        <location evidence="1">Cell membrane</location>
        <topology evidence="1">Single-pass membrane protein</topology>
    </subcellularLocation>
</comment>
<dbReference type="AlphaFoldDB" id="A0A2K9P4X5"/>
<dbReference type="NCBIfam" id="TIGR00739">
    <property type="entry name" value="yajC"/>
    <property type="match status" value="1"/>
</dbReference>
<evidence type="ECO:0000256" key="4">
    <source>
        <dbReference type="ARBA" id="ARBA00022475"/>
    </source>
</evidence>
<dbReference type="GO" id="GO:0015031">
    <property type="term" value="P:protein transport"/>
    <property type="evidence" value="ECO:0007669"/>
    <property type="project" value="UniProtKB-KW"/>
</dbReference>
<organism evidence="11 12">
    <name type="scientific">Monoglobus pectinilyticus</name>
    <dbReference type="NCBI Taxonomy" id="1981510"/>
    <lineage>
        <taxon>Bacteria</taxon>
        <taxon>Bacillati</taxon>
        <taxon>Bacillota</taxon>
        <taxon>Clostridia</taxon>
        <taxon>Monoglobales</taxon>
        <taxon>Monoglobaceae</taxon>
        <taxon>Monoglobus</taxon>
    </lineage>
</organism>
<evidence type="ECO:0000256" key="6">
    <source>
        <dbReference type="ARBA" id="ARBA00022927"/>
    </source>
</evidence>
<protein>
    <submittedName>
        <fullName evidence="11">Preprotein translocase subunit YajC</fullName>
    </submittedName>
</protein>
<keyword evidence="6" id="KW-0653">Protein transport</keyword>
<name>A0A2K9P4X5_9FIRM</name>
<dbReference type="RefSeq" id="WP_245862931.1">
    <property type="nucleotide sequence ID" value="NZ_CP020991.1"/>
</dbReference>
<dbReference type="EMBL" id="CP020991">
    <property type="protein sequence ID" value="AUO20315.1"/>
    <property type="molecule type" value="Genomic_DNA"/>
</dbReference>
<keyword evidence="7 10" id="KW-1133">Transmembrane helix</keyword>
<evidence type="ECO:0000256" key="7">
    <source>
        <dbReference type="ARBA" id="ARBA00022989"/>
    </source>
</evidence>
<sequence>MDASQLQNFYPFLMMALILVVFYFILIRPQKKKEKALKDMISSLKVGDEVASIGGIHGKINRVKDNLFILETGVGTTKSYVTIEKSAIARLISEGTSKESDVAPLEEAADAE</sequence>
<evidence type="ECO:0000256" key="2">
    <source>
        <dbReference type="ARBA" id="ARBA00006742"/>
    </source>
</evidence>
<feature type="transmembrane region" description="Helical" evidence="10">
    <location>
        <begin position="6"/>
        <end position="26"/>
    </location>
</feature>
<keyword evidence="4" id="KW-1003">Cell membrane</keyword>
<accession>A0A2K9P4X5</accession>
<keyword evidence="12" id="KW-1185">Reference proteome</keyword>
<dbReference type="InterPro" id="IPR003849">
    <property type="entry name" value="Preprotein_translocase_YajC"/>
</dbReference>
<evidence type="ECO:0000313" key="12">
    <source>
        <dbReference type="Proteomes" id="UP000235589"/>
    </source>
</evidence>
<dbReference type="Pfam" id="PF02699">
    <property type="entry name" value="YajC"/>
    <property type="match status" value="1"/>
</dbReference>
<evidence type="ECO:0000256" key="9">
    <source>
        <dbReference type="ARBA" id="ARBA00023136"/>
    </source>
</evidence>
<keyword evidence="8" id="KW-0811">Translocation</keyword>
<reference evidence="11 12" key="1">
    <citation type="submission" date="2017-04" db="EMBL/GenBank/DDBJ databases">
        <title>Monoglobus pectinilyticus 14 draft genome.</title>
        <authorList>
            <person name="Kim C."/>
            <person name="Rosendale D.I."/>
            <person name="Kelly W.J."/>
            <person name="Tannock G.W."/>
            <person name="Patchett M.L."/>
            <person name="Jordens J.Z."/>
        </authorList>
    </citation>
    <scope>NUCLEOTIDE SEQUENCE [LARGE SCALE GENOMIC DNA]</scope>
    <source>
        <strain evidence="11 12">14</strain>
    </source>
</reference>
<evidence type="ECO:0000256" key="10">
    <source>
        <dbReference type="SAM" id="Phobius"/>
    </source>
</evidence>
<dbReference type="KEGG" id="mpec:B9O19_02173"/>